<feature type="region of interest" description="Disordered" evidence="1">
    <location>
        <begin position="55"/>
        <end position="126"/>
    </location>
</feature>
<accession>A0A6I3KIJ7</accession>
<evidence type="ECO:0000256" key="1">
    <source>
        <dbReference type="SAM" id="MobiDB-lite"/>
    </source>
</evidence>
<feature type="compositionally biased region" description="Basic and acidic residues" evidence="1">
    <location>
        <begin position="55"/>
        <end position="73"/>
    </location>
</feature>
<reference evidence="2 3" key="1">
    <citation type="submission" date="2019-11" db="EMBL/GenBank/DDBJ databases">
        <title>Identification of a novel strain.</title>
        <authorList>
            <person name="Xu Q."/>
            <person name="Wang G."/>
        </authorList>
    </citation>
    <scope>NUCLEOTIDE SEQUENCE [LARGE SCALE GENOMIC DNA]</scope>
    <source>
        <strain evidence="3">xq</strain>
    </source>
</reference>
<dbReference type="RefSeq" id="WP_154738722.1">
    <property type="nucleotide sequence ID" value="NZ_WMBQ01000001.1"/>
</dbReference>
<proteinExistence type="predicted"/>
<dbReference type="Proteomes" id="UP000440694">
    <property type="component" value="Unassembled WGS sequence"/>
</dbReference>
<protein>
    <submittedName>
        <fullName evidence="2">TIGR02300 family protein</fullName>
    </submittedName>
</protein>
<gene>
    <name evidence="2" type="ORF">GIW81_08005</name>
</gene>
<evidence type="ECO:0000313" key="2">
    <source>
        <dbReference type="EMBL" id="MTD94278.1"/>
    </source>
</evidence>
<evidence type="ECO:0000313" key="3">
    <source>
        <dbReference type="Proteomes" id="UP000440694"/>
    </source>
</evidence>
<keyword evidence="3" id="KW-1185">Reference proteome</keyword>
<organism evidence="2 3">
    <name type="scientific">Hyphomicrobium album</name>
    <dbReference type="NCBI Taxonomy" id="2665159"/>
    <lineage>
        <taxon>Bacteria</taxon>
        <taxon>Pseudomonadati</taxon>
        <taxon>Pseudomonadota</taxon>
        <taxon>Alphaproteobacteria</taxon>
        <taxon>Hyphomicrobiales</taxon>
        <taxon>Hyphomicrobiaceae</taxon>
        <taxon>Hyphomicrobium</taxon>
    </lineage>
</organism>
<dbReference type="InterPro" id="IPR012644">
    <property type="entry name" value="CHP02300_FYDLN_acid"/>
</dbReference>
<sequence length="126" mass="13566">MATNKDRGTKRTCQNGDCGARFYDLNRSPVLCPICGSKYAIAHSPTAAAAIAQEERAQRKMKKPEFEPVKAEADAEVETEEALVDVETDEADDAGAEADETFLEEEEEDGNVSDIVGGPAGGEEER</sequence>
<dbReference type="AlphaFoldDB" id="A0A6I3KIJ7"/>
<comment type="caution">
    <text evidence="2">The sequence shown here is derived from an EMBL/GenBank/DDBJ whole genome shotgun (WGS) entry which is preliminary data.</text>
</comment>
<dbReference type="EMBL" id="WMBQ01000001">
    <property type="protein sequence ID" value="MTD94278.1"/>
    <property type="molecule type" value="Genomic_DNA"/>
</dbReference>
<name>A0A6I3KIJ7_9HYPH</name>
<dbReference type="Pfam" id="PF09538">
    <property type="entry name" value="FYDLN_acid"/>
    <property type="match status" value="1"/>
</dbReference>
<dbReference type="NCBIfam" id="TIGR02300">
    <property type="entry name" value="FYDLN_acid"/>
    <property type="match status" value="1"/>
</dbReference>
<feature type="compositionally biased region" description="Acidic residues" evidence="1">
    <location>
        <begin position="74"/>
        <end position="111"/>
    </location>
</feature>